<keyword evidence="4 7" id="KW-0964">Secreted</keyword>
<evidence type="ECO:0000256" key="4">
    <source>
        <dbReference type="ARBA" id="ARBA00022525"/>
    </source>
</evidence>
<accession>A0A7N0U2W8</accession>
<dbReference type="EnsemblPlants" id="Kaladp0053s0291.1.v1.1">
    <property type="protein sequence ID" value="Kaladp0053s0291.1.v1.1"/>
    <property type="gene ID" value="Kaladp0053s0291.v1.1"/>
</dbReference>
<evidence type="ECO:0000313" key="9">
    <source>
        <dbReference type="Proteomes" id="UP000594263"/>
    </source>
</evidence>
<name>A0A7N0U2W8_KALFE</name>
<evidence type="ECO:0000256" key="7">
    <source>
        <dbReference type="RuleBase" id="RU367102"/>
    </source>
</evidence>
<dbReference type="InterPro" id="IPR039455">
    <property type="entry name" value="EPFL"/>
</dbReference>
<keyword evidence="5 7" id="KW-0732">Signal</keyword>
<organism evidence="8 9">
    <name type="scientific">Kalanchoe fedtschenkoi</name>
    <name type="common">Lavender scallops</name>
    <name type="synonym">South American air plant</name>
    <dbReference type="NCBI Taxonomy" id="63787"/>
    <lineage>
        <taxon>Eukaryota</taxon>
        <taxon>Viridiplantae</taxon>
        <taxon>Streptophyta</taxon>
        <taxon>Embryophyta</taxon>
        <taxon>Tracheophyta</taxon>
        <taxon>Spermatophyta</taxon>
        <taxon>Magnoliopsida</taxon>
        <taxon>eudicotyledons</taxon>
        <taxon>Gunneridae</taxon>
        <taxon>Pentapetalae</taxon>
        <taxon>Saxifragales</taxon>
        <taxon>Crassulaceae</taxon>
        <taxon>Kalanchoe</taxon>
    </lineage>
</organism>
<dbReference type="PANTHER" id="PTHR33109:SF41">
    <property type="entry name" value="PROTEIN EPIDERMAL PATTERNING FACTOR 1"/>
    <property type="match status" value="1"/>
</dbReference>
<feature type="signal peptide" evidence="7">
    <location>
        <begin position="1"/>
        <end position="24"/>
    </location>
</feature>
<reference evidence="8" key="1">
    <citation type="submission" date="2021-01" db="UniProtKB">
        <authorList>
            <consortium name="EnsemblPlants"/>
        </authorList>
    </citation>
    <scope>IDENTIFICATION</scope>
</reference>
<evidence type="ECO:0000256" key="1">
    <source>
        <dbReference type="ARBA" id="ARBA00004613"/>
    </source>
</evidence>
<keyword evidence="3 7" id="KW-0217">Developmental protein</keyword>
<evidence type="ECO:0000256" key="5">
    <source>
        <dbReference type="ARBA" id="ARBA00022729"/>
    </source>
</evidence>
<comment type="similarity">
    <text evidence="2 7">Belongs to the plant cysteine rich small secretory peptide family. Epidermal patterning factor subfamily.</text>
</comment>
<feature type="chain" id="PRO_5029943801" description="Epidermal patterning factor-like protein" evidence="7">
    <location>
        <begin position="25"/>
        <end position="122"/>
    </location>
</feature>
<keyword evidence="9" id="KW-1185">Reference proteome</keyword>
<dbReference type="GO" id="GO:0005576">
    <property type="term" value="C:extracellular region"/>
    <property type="evidence" value="ECO:0007669"/>
    <property type="project" value="UniProtKB-SubCell"/>
</dbReference>
<evidence type="ECO:0000256" key="2">
    <source>
        <dbReference type="ARBA" id="ARBA00008127"/>
    </source>
</evidence>
<protein>
    <recommendedName>
        <fullName evidence="7">Epidermal patterning factor-like protein</fullName>
    </recommendedName>
</protein>
<dbReference type="Proteomes" id="UP000594263">
    <property type="component" value="Unplaced"/>
</dbReference>
<proteinExistence type="inferred from homology"/>
<sequence>MKGCCSVPVALFLALVLLPALVSSFSRLTDHGSSGHHHSTRACKGVETMVKSETYYVTTKQWKPDTLQVAVGSGLPDCSHACGACRPCRLAMVSFICATIQEAETCPMAYKCMCRERAFPVP</sequence>
<evidence type="ECO:0000256" key="6">
    <source>
        <dbReference type="ARBA" id="ARBA00023157"/>
    </source>
</evidence>
<dbReference type="PANTHER" id="PTHR33109">
    <property type="entry name" value="EPIDERMAL PATTERNING FACTOR-LIKE PROTEIN 4"/>
    <property type="match status" value="1"/>
</dbReference>
<comment type="function">
    <text evidence="7">Controls stomatal patterning.</text>
</comment>
<keyword evidence="6" id="KW-1015">Disulfide bond</keyword>
<dbReference type="Gramene" id="Kaladp0053s0291.1.v1.1">
    <property type="protein sequence ID" value="Kaladp0053s0291.1.v1.1"/>
    <property type="gene ID" value="Kaladp0053s0291.v1.1"/>
</dbReference>
<dbReference type="Pfam" id="PF17181">
    <property type="entry name" value="EPF"/>
    <property type="match status" value="1"/>
</dbReference>
<evidence type="ECO:0000256" key="3">
    <source>
        <dbReference type="ARBA" id="ARBA00022473"/>
    </source>
</evidence>
<dbReference type="GO" id="GO:0010052">
    <property type="term" value="P:guard cell differentiation"/>
    <property type="evidence" value="ECO:0007669"/>
    <property type="project" value="UniProtKB-UniRule"/>
</dbReference>
<comment type="subcellular location">
    <subcellularLocation>
        <location evidence="1 7">Secreted</location>
    </subcellularLocation>
</comment>
<dbReference type="AlphaFoldDB" id="A0A7N0U2W8"/>
<evidence type="ECO:0000313" key="8">
    <source>
        <dbReference type="EnsemblPlants" id="Kaladp0053s0291.1.v1.1"/>
    </source>
</evidence>